<dbReference type="STRING" id="162209.IJ22_33440"/>
<keyword evidence="2" id="KW-1003">Cell membrane</keyword>
<dbReference type="PATRIC" id="fig|162209.4.peg.3577"/>
<dbReference type="PIRSF" id="PIRSF006066">
    <property type="entry name" value="HI0050"/>
    <property type="match status" value="1"/>
</dbReference>
<feature type="transmembrane region" description="Helical" evidence="7">
    <location>
        <begin position="353"/>
        <end position="379"/>
    </location>
</feature>
<evidence type="ECO:0000313" key="9">
    <source>
        <dbReference type="EMBL" id="ALS23705.1"/>
    </source>
</evidence>
<evidence type="ECO:0000256" key="2">
    <source>
        <dbReference type="ARBA" id="ARBA00022475"/>
    </source>
</evidence>
<dbReference type="InterPro" id="IPR004681">
    <property type="entry name" value="TRAP_DctM"/>
</dbReference>
<sequence>MSATLFVSMLTLLALNVPLAIVIAFASIIAILFASDVPSFVAVQRIFTGLDSFTIMAIPFFVIAGKIMEKGGISQRLIGLAASIVGSTTGGLAIIAILASMFFAAISGSAPATVIAIGSLMVPAMVKAGYEKGFSIALMATAGTIGVILPPSIPFITYGITANVSIGDLFIAGVIPGILIGISLMIYSYFYSKKHGYRGGEKTSFSRFIKQLKVSILGVLMPVIILGGIYGGIFTPTESGAIACVYGLIVSFFVYKELKLSDLKGIFVESGYISAMILLIMAAANIMSWILTAEQVPNKVAEIVGPYATNGIMLLIIINIVLLILGTFLELNAAIIILVPILLPLLAQFDINLVHFGVIMIVNLAIGLLTPPLGVNLFVAKTLGDISFNMILRRVVPLLVVVLIDLILITFIPKISMFLLG</sequence>
<feature type="transmembrane region" description="Helical" evidence="7">
    <location>
        <begin position="46"/>
        <end position="65"/>
    </location>
</feature>
<dbReference type="PANTHER" id="PTHR33362:SF3">
    <property type="entry name" value="SIALIC ACID TRAP TRANSPORTER PERMEASE PROTEIN SIAT"/>
    <property type="match status" value="1"/>
</dbReference>
<reference evidence="10" key="1">
    <citation type="submission" date="2015-12" db="EMBL/GenBank/DDBJ databases">
        <title>Complete genome sequences of two moderately thermophilic Paenibacillus species.</title>
        <authorList>
            <person name="Butler R.III."/>
            <person name="Wang J."/>
            <person name="Stark B.C."/>
            <person name="Pombert J.-F."/>
        </authorList>
    </citation>
    <scope>NUCLEOTIDE SEQUENCE [LARGE SCALE GENOMIC DNA]</scope>
    <source>
        <strain evidence="10">32O-Y</strain>
    </source>
</reference>
<proteinExistence type="predicted"/>
<feature type="transmembrane region" description="Helical" evidence="7">
    <location>
        <begin position="239"/>
        <end position="258"/>
    </location>
</feature>
<feature type="domain" description="TRAP C4-dicarboxylate transport system permease DctM subunit" evidence="8">
    <location>
        <begin position="6"/>
        <end position="415"/>
    </location>
</feature>
<feature type="transmembrane region" description="Helical" evidence="7">
    <location>
        <begin position="303"/>
        <end position="324"/>
    </location>
</feature>
<feature type="transmembrane region" description="Helical" evidence="7">
    <location>
        <begin position="77"/>
        <end position="97"/>
    </location>
</feature>
<keyword evidence="6 7" id="KW-0472">Membrane</keyword>
<feature type="transmembrane region" description="Helical" evidence="7">
    <location>
        <begin position="134"/>
        <end position="157"/>
    </location>
</feature>
<organism evidence="9 10">
    <name type="scientific">Paenibacillus naphthalenovorans</name>
    <dbReference type="NCBI Taxonomy" id="162209"/>
    <lineage>
        <taxon>Bacteria</taxon>
        <taxon>Bacillati</taxon>
        <taxon>Bacillota</taxon>
        <taxon>Bacilli</taxon>
        <taxon>Bacillales</taxon>
        <taxon>Paenibacillaceae</taxon>
        <taxon>Paenibacillus</taxon>
    </lineage>
</organism>
<evidence type="ECO:0000256" key="5">
    <source>
        <dbReference type="ARBA" id="ARBA00022989"/>
    </source>
</evidence>
<keyword evidence="3" id="KW-0997">Cell inner membrane</keyword>
<accession>A0A0U2UBS5</accession>
<keyword evidence="10" id="KW-1185">Reference proteome</keyword>
<gene>
    <name evidence="9" type="ORF">IJ22_33440</name>
</gene>
<dbReference type="PANTHER" id="PTHR33362">
    <property type="entry name" value="SIALIC ACID TRAP TRANSPORTER PERMEASE PROTEIN SIAT-RELATED"/>
    <property type="match status" value="1"/>
</dbReference>
<feature type="transmembrane region" description="Helical" evidence="7">
    <location>
        <begin position="212"/>
        <end position="233"/>
    </location>
</feature>
<feature type="transmembrane region" description="Helical" evidence="7">
    <location>
        <begin position="12"/>
        <end position="34"/>
    </location>
</feature>
<evidence type="ECO:0000256" key="4">
    <source>
        <dbReference type="ARBA" id="ARBA00022692"/>
    </source>
</evidence>
<comment type="subcellular location">
    <subcellularLocation>
        <location evidence="1">Cell inner membrane</location>
        <topology evidence="1">Multi-pass membrane protein</topology>
    </subcellularLocation>
</comment>
<evidence type="ECO:0000256" key="7">
    <source>
        <dbReference type="SAM" id="Phobius"/>
    </source>
</evidence>
<dbReference type="EMBL" id="CP013652">
    <property type="protein sequence ID" value="ALS23705.1"/>
    <property type="molecule type" value="Genomic_DNA"/>
</dbReference>
<evidence type="ECO:0000256" key="3">
    <source>
        <dbReference type="ARBA" id="ARBA00022519"/>
    </source>
</evidence>
<keyword evidence="4 7" id="KW-0812">Transmembrane</keyword>
<name>A0A0U2UBS5_9BACL</name>
<dbReference type="AlphaFoldDB" id="A0A0U2UBS5"/>
<dbReference type="InterPro" id="IPR010656">
    <property type="entry name" value="DctM"/>
</dbReference>
<dbReference type="GO" id="GO:0005886">
    <property type="term" value="C:plasma membrane"/>
    <property type="evidence" value="ECO:0007669"/>
    <property type="project" value="UniProtKB-SubCell"/>
</dbReference>
<protein>
    <submittedName>
        <fullName evidence="9">Membrane protein</fullName>
    </submittedName>
</protein>
<evidence type="ECO:0000259" key="8">
    <source>
        <dbReference type="Pfam" id="PF06808"/>
    </source>
</evidence>
<dbReference type="GO" id="GO:0022857">
    <property type="term" value="F:transmembrane transporter activity"/>
    <property type="evidence" value="ECO:0007669"/>
    <property type="project" value="TreeGrafter"/>
</dbReference>
<dbReference type="OrthoDB" id="9785600at2"/>
<dbReference type="NCBIfam" id="TIGR00786">
    <property type="entry name" value="dctM"/>
    <property type="match status" value="1"/>
</dbReference>
<reference evidence="9 10" key="2">
    <citation type="journal article" date="2016" name="Genome Announc.">
        <title>Complete Genome Sequences of Two Interactive Moderate Thermophiles, Paenibacillus napthalenovorans 32O-Y and Paenibacillus sp. 32O-W.</title>
        <authorList>
            <person name="Butler R.R.III."/>
            <person name="Wang J."/>
            <person name="Stark B.C."/>
            <person name="Pombert J.F."/>
        </authorList>
    </citation>
    <scope>NUCLEOTIDE SEQUENCE [LARGE SCALE GENOMIC DNA]</scope>
    <source>
        <strain evidence="9 10">32O-Y</strain>
    </source>
</reference>
<dbReference type="KEGG" id="pnp:IJ22_33440"/>
<dbReference type="Pfam" id="PF06808">
    <property type="entry name" value="DctM"/>
    <property type="match status" value="1"/>
</dbReference>
<evidence type="ECO:0000313" key="10">
    <source>
        <dbReference type="Proteomes" id="UP000061660"/>
    </source>
</evidence>
<keyword evidence="5 7" id="KW-1133">Transmembrane helix</keyword>
<feature type="transmembrane region" description="Helical" evidence="7">
    <location>
        <begin position="103"/>
        <end position="122"/>
    </location>
</feature>
<dbReference type="RefSeq" id="WP_062409578.1">
    <property type="nucleotide sequence ID" value="NZ_CP013652.1"/>
</dbReference>
<feature type="transmembrane region" description="Helical" evidence="7">
    <location>
        <begin position="169"/>
        <end position="191"/>
    </location>
</feature>
<dbReference type="Proteomes" id="UP000061660">
    <property type="component" value="Chromosome"/>
</dbReference>
<feature type="transmembrane region" description="Helical" evidence="7">
    <location>
        <begin position="270"/>
        <end position="291"/>
    </location>
</feature>
<feature type="transmembrane region" description="Helical" evidence="7">
    <location>
        <begin position="331"/>
        <end position="347"/>
    </location>
</feature>
<feature type="transmembrane region" description="Helical" evidence="7">
    <location>
        <begin position="391"/>
        <end position="412"/>
    </location>
</feature>
<evidence type="ECO:0000256" key="6">
    <source>
        <dbReference type="ARBA" id="ARBA00023136"/>
    </source>
</evidence>
<evidence type="ECO:0000256" key="1">
    <source>
        <dbReference type="ARBA" id="ARBA00004429"/>
    </source>
</evidence>